<dbReference type="SUPFAM" id="SSF110296">
    <property type="entry name" value="Oligoxyloglucan reducing end-specific cellobiohydrolase"/>
    <property type="match status" value="2"/>
</dbReference>
<dbReference type="InterPro" id="IPR028203">
    <property type="entry name" value="PSII_CF48-like_dom"/>
</dbReference>
<dbReference type="PANTHER" id="PTHR47199:SF2">
    <property type="entry name" value="PHOTOSYSTEM II STABILITY_ASSEMBLY FACTOR HCF136, CHLOROPLASTIC"/>
    <property type="match status" value="1"/>
</dbReference>
<sequence>MKNILLFLMSFVFVFAAHTVSAADWTALSTGDAQSFRTMTQSGSNLVVAGNGGVIFYSSDLGKTWIKSFSASNVTFFDFAKLPDGRLLAVGSNSIHEVSADNGLTWSPFSFGITKNIYGIDIKTTASSSTGFLVGETGTYRNYANGTGNWDTQNLGITTDLYGVEDRGDNTGWMVGADGVIYKILYGGTSFVKIDAGTKETLRSVRFLSNTTGFIVGSMGTILKTTNGGTTWTPVTVTGLTTQMLYSVDSFDNQIIIAGDHILLSSQDAGETWKAQSFAGTNKNFFGVFAKDTTHLYAVGSDFDVTSLVYQLSVVSAPPPPAEPAPLPAGTAVQGSLIKLACSANATVNDPCKAVYYFATDGKRHAFTNDKVYFTWYTDFSTVKEVSADFMASLALGKNVTYRPGVKMVKFQTVATVYVVAKGGVLRPIASEAVAQALYGSDWNKKIDDISDVFYNNYTFGAMISSQADYSPTEVRNSVSSISDNL</sequence>
<proteinExistence type="predicted"/>
<name>A0A1F7VA25_9BACT</name>
<dbReference type="Gene3D" id="2.130.10.10">
    <property type="entry name" value="YVTN repeat-like/Quinoprotein amine dehydrogenase"/>
    <property type="match status" value="1"/>
</dbReference>
<evidence type="ECO:0000313" key="5">
    <source>
        <dbReference type="EMBL" id="OGL86814.1"/>
    </source>
</evidence>
<keyword evidence="1" id="KW-0602">Photosynthesis</keyword>
<feature type="signal peptide" evidence="3">
    <location>
        <begin position="1"/>
        <end position="22"/>
    </location>
</feature>
<evidence type="ECO:0000256" key="2">
    <source>
        <dbReference type="ARBA" id="ARBA00023276"/>
    </source>
</evidence>
<dbReference type="EMBL" id="MGEQ01000005">
    <property type="protein sequence ID" value="OGL86814.1"/>
    <property type="molecule type" value="Genomic_DNA"/>
</dbReference>
<accession>A0A1F7VA25</accession>
<gene>
    <name evidence="5" type="ORF">A3I41_04525</name>
</gene>
<evidence type="ECO:0000256" key="3">
    <source>
        <dbReference type="SAM" id="SignalP"/>
    </source>
</evidence>
<protein>
    <recommendedName>
        <fullName evidence="4">Photosynthesis system II assembly factor Ycf48/Hcf136-like domain-containing protein</fullName>
    </recommendedName>
</protein>
<dbReference type="GO" id="GO:0015979">
    <property type="term" value="P:photosynthesis"/>
    <property type="evidence" value="ECO:0007669"/>
    <property type="project" value="UniProtKB-KW"/>
</dbReference>
<feature type="domain" description="Photosynthesis system II assembly factor Ycf48/Hcf136-like" evidence="4">
    <location>
        <begin position="193"/>
        <end position="274"/>
    </location>
</feature>
<dbReference type="CDD" id="cd15482">
    <property type="entry name" value="Sialidase_non-viral"/>
    <property type="match status" value="1"/>
</dbReference>
<dbReference type="AlphaFoldDB" id="A0A1F7VA25"/>
<organism evidence="5 6">
    <name type="scientific">Candidatus Uhrbacteria bacterium RIFCSPLOWO2_02_FULL_48_18</name>
    <dbReference type="NCBI Taxonomy" id="1802408"/>
    <lineage>
        <taxon>Bacteria</taxon>
        <taxon>Candidatus Uhriibacteriota</taxon>
    </lineage>
</organism>
<feature type="chain" id="PRO_5009533228" description="Photosynthesis system II assembly factor Ycf48/Hcf136-like domain-containing protein" evidence="3">
    <location>
        <begin position="23"/>
        <end position="486"/>
    </location>
</feature>
<evidence type="ECO:0000313" key="6">
    <source>
        <dbReference type="Proteomes" id="UP000176593"/>
    </source>
</evidence>
<evidence type="ECO:0000259" key="4">
    <source>
        <dbReference type="Pfam" id="PF14870"/>
    </source>
</evidence>
<dbReference type="InterPro" id="IPR015943">
    <property type="entry name" value="WD40/YVTN_repeat-like_dom_sf"/>
</dbReference>
<dbReference type="Pfam" id="PF14870">
    <property type="entry name" value="PSII_BNR"/>
    <property type="match status" value="1"/>
</dbReference>
<comment type="caution">
    <text evidence="5">The sequence shown here is derived from an EMBL/GenBank/DDBJ whole genome shotgun (WGS) entry which is preliminary data.</text>
</comment>
<evidence type="ECO:0000256" key="1">
    <source>
        <dbReference type="ARBA" id="ARBA00022531"/>
    </source>
</evidence>
<dbReference type="PANTHER" id="PTHR47199">
    <property type="entry name" value="PHOTOSYSTEM II STABILITY/ASSEMBLY FACTOR HCF136, CHLOROPLASTIC"/>
    <property type="match status" value="1"/>
</dbReference>
<keyword evidence="3" id="KW-0732">Signal</keyword>
<dbReference type="Proteomes" id="UP000176593">
    <property type="component" value="Unassembled WGS sequence"/>
</dbReference>
<reference evidence="5 6" key="1">
    <citation type="journal article" date="2016" name="Nat. Commun.">
        <title>Thousands of microbial genomes shed light on interconnected biogeochemical processes in an aquifer system.</title>
        <authorList>
            <person name="Anantharaman K."/>
            <person name="Brown C.T."/>
            <person name="Hug L.A."/>
            <person name="Sharon I."/>
            <person name="Castelle C.J."/>
            <person name="Probst A.J."/>
            <person name="Thomas B.C."/>
            <person name="Singh A."/>
            <person name="Wilkins M.J."/>
            <person name="Karaoz U."/>
            <person name="Brodie E.L."/>
            <person name="Williams K.H."/>
            <person name="Hubbard S.S."/>
            <person name="Banfield J.F."/>
        </authorList>
    </citation>
    <scope>NUCLEOTIDE SEQUENCE [LARGE SCALE GENOMIC DNA]</scope>
</reference>
<keyword evidence="2" id="KW-0604">Photosystem II</keyword>
<dbReference type="GO" id="GO:0009523">
    <property type="term" value="C:photosystem II"/>
    <property type="evidence" value="ECO:0007669"/>
    <property type="project" value="UniProtKB-KW"/>
</dbReference>